<evidence type="ECO:0000313" key="3">
    <source>
        <dbReference type="Proteomes" id="UP000799291"/>
    </source>
</evidence>
<dbReference type="AlphaFoldDB" id="A0A6G1IC96"/>
<dbReference type="EMBL" id="MU005647">
    <property type="protein sequence ID" value="KAF2675826.1"/>
    <property type="molecule type" value="Genomic_DNA"/>
</dbReference>
<dbReference type="Proteomes" id="UP000799291">
    <property type="component" value="Unassembled WGS sequence"/>
</dbReference>
<feature type="region of interest" description="Disordered" evidence="1">
    <location>
        <begin position="25"/>
        <end position="84"/>
    </location>
</feature>
<reference evidence="2" key="1">
    <citation type="journal article" date="2020" name="Stud. Mycol.">
        <title>101 Dothideomycetes genomes: a test case for predicting lifestyles and emergence of pathogens.</title>
        <authorList>
            <person name="Haridas S."/>
            <person name="Albert R."/>
            <person name="Binder M."/>
            <person name="Bloem J."/>
            <person name="Labutti K."/>
            <person name="Salamov A."/>
            <person name="Andreopoulos B."/>
            <person name="Baker S."/>
            <person name="Barry K."/>
            <person name="Bills G."/>
            <person name="Bluhm B."/>
            <person name="Cannon C."/>
            <person name="Castanera R."/>
            <person name="Culley D."/>
            <person name="Daum C."/>
            <person name="Ezra D."/>
            <person name="Gonzalez J."/>
            <person name="Henrissat B."/>
            <person name="Kuo A."/>
            <person name="Liang C."/>
            <person name="Lipzen A."/>
            <person name="Lutzoni F."/>
            <person name="Magnuson J."/>
            <person name="Mondo S."/>
            <person name="Nolan M."/>
            <person name="Ohm R."/>
            <person name="Pangilinan J."/>
            <person name="Park H.-J."/>
            <person name="Ramirez L."/>
            <person name="Alfaro M."/>
            <person name="Sun H."/>
            <person name="Tritt A."/>
            <person name="Yoshinaga Y."/>
            <person name="Zwiers L.-H."/>
            <person name="Turgeon B."/>
            <person name="Goodwin S."/>
            <person name="Spatafora J."/>
            <person name="Crous P."/>
            <person name="Grigoriev I."/>
        </authorList>
    </citation>
    <scope>NUCLEOTIDE SEQUENCE</scope>
    <source>
        <strain evidence="2">CBS 122367</strain>
    </source>
</reference>
<feature type="compositionally biased region" description="Polar residues" evidence="1">
    <location>
        <begin position="50"/>
        <end position="61"/>
    </location>
</feature>
<feature type="compositionally biased region" description="Polar residues" evidence="1">
    <location>
        <begin position="75"/>
        <end position="84"/>
    </location>
</feature>
<keyword evidence="3" id="KW-1185">Reference proteome</keyword>
<organism evidence="2 3">
    <name type="scientific">Lentithecium fluviatile CBS 122367</name>
    <dbReference type="NCBI Taxonomy" id="1168545"/>
    <lineage>
        <taxon>Eukaryota</taxon>
        <taxon>Fungi</taxon>
        <taxon>Dikarya</taxon>
        <taxon>Ascomycota</taxon>
        <taxon>Pezizomycotina</taxon>
        <taxon>Dothideomycetes</taxon>
        <taxon>Pleosporomycetidae</taxon>
        <taxon>Pleosporales</taxon>
        <taxon>Massarineae</taxon>
        <taxon>Lentitheciaceae</taxon>
        <taxon>Lentithecium</taxon>
    </lineage>
</organism>
<sequence length="212" mass="23177">MAMLLSGAQCFPLFVARSVFNSVPSHTPQSTVTSIPRFHHPNHAPRAPRTPTSIPSSSAQQRLGRRGRVRRPSDSTHLSEATHSGQLYVSQAGLTIGLHHGSIEAWLRGESATCQRHAFNPSTLDNPGGLDQILRLLETEHRNAAATWLADKQKIHSKPTLILTPTITNTRTELTCCKQKGSAEPAGHHHRGDVRVTTIDQDVASKSWSHSC</sequence>
<protein>
    <submittedName>
        <fullName evidence="2">Uncharacterized protein</fullName>
    </submittedName>
</protein>
<evidence type="ECO:0000256" key="1">
    <source>
        <dbReference type="SAM" id="MobiDB-lite"/>
    </source>
</evidence>
<feature type="compositionally biased region" description="Polar residues" evidence="1">
    <location>
        <begin position="25"/>
        <end position="34"/>
    </location>
</feature>
<gene>
    <name evidence="2" type="ORF">K458DRAFT_492868</name>
</gene>
<name>A0A6G1IC96_9PLEO</name>
<accession>A0A6G1IC96</accession>
<proteinExistence type="predicted"/>
<evidence type="ECO:0000313" key="2">
    <source>
        <dbReference type="EMBL" id="KAF2675826.1"/>
    </source>
</evidence>